<keyword evidence="1" id="KW-0472">Membrane</keyword>
<name>A0A9P5Y2A9_9AGAR</name>
<accession>A0A9P5Y2A9</accession>
<evidence type="ECO:0000313" key="3">
    <source>
        <dbReference type="Proteomes" id="UP000807353"/>
    </source>
</evidence>
<protein>
    <submittedName>
        <fullName evidence="2">Uncharacterized protein</fullName>
    </submittedName>
</protein>
<gene>
    <name evidence="2" type="ORF">BDZ94DRAFT_1196879</name>
</gene>
<feature type="transmembrane region" description="Helical" evidence="1">
    <location>
        <begin position="225"/>
        <end position="248"/>
    </location>
</feature>
<reference evidence="2" key="1">
    <citation type="submission" date="2020-11" db="EMBL/GenBank/DDBJ databases">
        <authorList>
            <consortium name="DOE Joint Genome Institute"/>
            <person name="Ahrendt S."/>
            <person name="Riley R."/>
            <person name="Andreopoulos W."/>
            <person name="Labutti K."/>
            <person name="Pangilinan J."/>
            <person name="Ruiz-Duenas F.J."/>
            <person name="Barrasa J.M."/>
            <person name="Sanchez-Garcia M."/>
            <person name="Camarero S."/>
            <person name="Miyauchi S."/>
            <person name="Serrano A."/>
            <person name="Linde D."/>
            <person name="Babiker R."/>
            <person name="Drula E."/>
            <person name="Ayuso-Fernandez I."/>
            <person name="Pacheco R."/>
            <person name="Padilla G."/>
            <person name="Ferreira P."/>
            <person name="Barriuso J."/>
            <person name="Kellner H."/>
            <person name="Castanera R."/>
            <person name="Alfaro M."/>
            <person name="Ramirez L."/>
            <person name="Pisabarro A.G."/>
            <person name="Kuo A."/>
            <person name="Tritt A."/>
            <person name="Lipzen A."/>
            <person name="He G."/>
            <person name="Yan M."/>
            <person name="Ng V."/>
            <person name="Cullen D."/>
            <person name="Martin F."/>
            <person name="Rosso M.-N."/>
            <person name="Henrissat B."/>
            <person name="Hibbett D."/>
            <person name="Martinez A.T."/>
            <person name="Grigoriev I.V."/>
        </authorList>
    </citation>
    <scope>NUCLEOTIDE SEQUENCE</scope>
    <source>
        <strain evidence="2">CBS 247.69</strain>
    </source>
</reference>
<feature type="transmembrane region" description="Helical" evidence="1">
    <location>
        <begin position="101"/>
        <end position="120"/>
    </location>
</feature>
<dbReference type="OrthoDB" id="3357408at2759"/>
<feature type="transmembrane region" description="Helical" evidence="1">
    <location>
        <begin position="172"/>
        <end position="195"/>
    </location>
</feature>
<keyword evidence="1" id="KW-1133">Transmembrane helix</keyword>
<sequence length="365" mass="41027">MEEFGISAAQIVGLWMETLFLGFYLVTCGFALRAFLWHTDGKFKRISEINWILFTTAICLCIIAVFDVALGLLHNFQAFIFYTGPGGSDNEFTNISDWVNVMKSVTVLIQTMLGDGMLIYRCWIVYSKSLRILILPLIFFLGDIGCAIVVIYREATLQAKVLVNYRSIKPLFSGFYAASISLNVLTTTLIVIRIWRVERERSRFAYQTNSTHPSSRRRKSRLGKLIRVIIESGLIITLTSIISIIPYVSGSNSIYATSDVLVQNIGIAFNLIVIRARSQPSDEYTLYSNNTLSVPQFPIVMRNATRGTDDLPQGISLDDLNSGGGKGSLRKHIEIKVERERHGGHIHRAETEYQFDGDKMGVNTV</sequence>
<feature type="transmembrane region" description="Helical" evidence="1">
    <location>
        <begin position="12"/>
        <end position="37"/>
    </location>
</feature>
<dbReference type="EMBL" id="MU150290">
    <property type="protein sequence ID" value="KAF9461025.1"/>
    <property type="molecule type" value="Genomic_DNA"/>
</dbReference>
<keyword evidence="1" id="KW-0812">Transmembrane</keyword>
<feature type="transmembrane region" description="Helical" evidence="1">
    <location>
        <begin position="49"/>
        <end position="73"/>
    </location>
</feature>
<evidence type="ECO:0000256" key="1">
    <source>
        <dbReference type="SAM" id="Phobius"/>
    </source>
</evidence>
<organism evidence="2 3">
    <name type="scientific">Collybia nuda</name>
    <dbReference type="NCBI Taxonomy" id="64659"/>
    <lineage>
        <taxon>Eukaryota</taxon>
        <taxon>Fungi</taxon>
        <taxon>Dikarya</taxon>
        <taxon>Basidiomycota</taxon>
        <taxon>Agaricomycotina</taxon>
        <taxon>Agaricomycetes</taxon>
        <taxon>Agaricomycetidae</taxon>
        <taxon>Agaricales</taxon>
        <taxon>Tricholomatineae</taxon>
        <taxon>Clitocybaceae</taxon>
        <taxon>Collybia</taxon>
    </lineage>
</organism>
<dbReference type="AlphaFoldDB" id="A0A9P5Y2A9"/>
<feature type="transmembrane region" description="Helical" evidence="1">
    <location>
        <begin position="132"/>
        <end position="152"/>
    </location>
</feature>
<evidence type="ECO:0000313" key="2">
    <source>
        <dbReference type="EMBL" id="KAF9461025.1"/>
    </source>
</evidence>
<keyword evidence="3" id="KW-1185">Reference proteome</keyword>
<dbReference type="Proteomes" id="UP000807353">
    <property type="component" value="Unassembled WGS sequence"/>
</dbReference>
<feature type="transmembrane region" description="Helical" evidence="1">
    <location>
        <begin position="254"/>
        <end position="274"/>
    </location>
</feature>
<comment type="caution">
    <text evidence="2">The sequence shown here is derived from an EMBL/GenBank/DDBJ whole genome shotgun (WGS) entry which is preliminary data.</text>
</comment>
<proteinExistence type="predicted"/>